<protein>
    <submittedName>
        <fullName evidence="1">Uncharacterized protein</fullName>
    </submittedName>
</protein>
<dbReference type="RefSeq" id="WP_124751543.1">
    <property type="nucleotide sequence ID" value="NZ_RQYS01000026.1"/>
</dbReference>
<comment type="caution">
    <text evidence="1">The sequence shown here is derived from an EMBL/GenBank/DDBJ whole genome shotgun (WGS) entry which is preliminary data.</text>
</comment>
<proteinExistence type="predicted"/>
<dbReference type="EMBL" id="RQYS01000026">
    <property type="protein sequence ID" value="RRD60747.1"/>
    <property type="molecule type" value="Genomic_DNA"/>
</dbReference>
<reference evidence="1 2" key="1">
    <citation type="submission" date="2018-11" db="EMBL/GenBank/DDBJ databases">
        <title>Genomes From Bacteria Associated with the Canine Oral Cavity: a Test Case for Automated Genome-Based Taxonomic Assignment.</title>
        <authorList>
            <person name="Coil D.A."/>
            <person name="Jospin G."/>
            <person name="Darling A.E."/>
            <person name="Wallis C."/>
            <person name="Davis I.J."/>
            <person name="Harris S."/>
            <person name="Eisen J.A."/>
            <person name="Holcombe L.J."/>
            <person name="O'Flynn C."/>
        </authorList>
    </citation>
    <scope>NUCLEOTIDE SEQUENCE [LARGE SCALE GENOMIC DNA]</scope>
    <source>
        <strain evidence="1 2">OH2617_COT-023</strain>
    </source>
</reference>
<dbReference type="AlphaFoldDB" id="A0A3P1XS37"/>
<organism evidence="1 2">
    <name type="scientific">Tannerella forsythia</name>
    <name type="common">Bacteroides forsythus</name>
    <dbReference type="NCBI Taxonomy" id="28112"/>
    <lineage>
        <taxon>Bacteria</taxon>
        <taxon>Pseudomonadati</taxon>
        <taxon>Bacteroidota</taxon>
        <taxon>Bacteroidia</taxon>
        <taxon>Bacteroidales</taxon>
        <taxon>Tannerellaceae</taxon>
        <taxon>Tannerella</taxon>
    </lineage>
</organism>
<dbReference type="Proteomes" id="UP000278609">
    <property type="component" value="Unassembled WGS sequence"/>
</dbReference>
<evidence type="ECO:0000313" key="1">
    <source>
        <dbReference type="EMBL" id="RRD60747.1"/>
    </source>
</evidence>
<name>A0A3P1XS37_TANFO</name>
<evidence type="ECO:0000313" key="2">
    <source>
        <dbReference type="Proteomes" id="UP000278609"/>
    </source>
</evidence>
<dbReference type="OrthoDB" id="8704412at2"/>
<gene>
    <name evidence="1" type="ORF">EII40_06920</name>
</gene>
<sequence length="107" mass="12202">MTAKEFVKAAKEEKENIMSLYFSDNAETEVGKMIKELVKRGASKETLYQLVDMVLNETYYNLMLALDGESALGHIQMPYKLFDQNGNELTGSGEIECEAFEQFMEKI</sequence>
<accession>A0A3P1XS37</accession>